<gene>
    <name evidence="1" type="ORF">MM415B04311_0010</name>
</gene>
<accession>A0A6M3LJQ2</accession>
<sequence>MSQYKYRTSDETRLDLIQARNAKLRSAKSLRGYRYEAYQKVDGVEGVHVFSRVPHVYLFRGEDLRWASSGMPRVEPDVGKDYVWCLRIPRVEFDKLTREDMQ</sequence>
<proteinExistence type="predicted"/>
<dbReference type="EMBL" id="MT143132">
    <property type="protein sequence ID" value="QJA93228.1"/>
    <property type="molecule type" value="Genomic_DNA"/>
</dbReference>
<protein>
    <submittedName>
        <fullName evidence="1">Uncharacterized protein</fullName>
    </submittedName>
</protein>
<dbReference type="AlphaFoldDB" id="A0A6M3LJQ2"/>
<organism evidence="1">
    <name type="scientific">viral metagenome</name>
    <dbReference type="NCBI Taxonomy" id="1070528"/>
    <lineage>
        <taxon>unclassified sequences</taxon>
        <taxon>metagenomes</taxon>
        <taxon>organismal metagenomes</taxon>
    </lineage>
</organism>
<reference evidence="1" key="1">
    <citation type="submission" date="2020-03" db="EMBL/GenBank/DDBJ databases">
        <title>The deep terrestrial virosphere.</title>
        <authorList>
            <person name="Holmfeldt K."/>
            <person name="Nilsson E."/>
            <person name="Simone D."/>
            <person name="Lopez-Fernandez M."/>
            <person name="Wu X."/>
            <person name="de Brujin I."/>
            <person name="Lundin D."/>
            <person name="Andersson A."/>
            <person name="Bertilsson S."/>
            <person name="Dopson M."/>
        </authorList>
    </citation>
    <scope>NUCLEOTIDE SEQUENCE</scope>
    <source>
        <strain evidence="1">MM415B04311</strain>
    </source>
</reference>
<name>A0A6M3LJQ2_9ZZZZ</name>
<evidence type="ECO:0000313" key="1">
    <source>
        <dbReference type="EMBL" id="QJA93228.1"/>
    </source>
</evidence>